<reference evidence="1" key="1">
    <citation type="submission" date="2018-02" db="EMBL/GenBank/DDBJ databases">
        <title>Rhizophora mucronata_Transcriptome.</title>
        <authorList>
            <person name="Meera S.P."/>
            <person name="Sreeshan A."/>
            <person name="Augustine A."/>
        </authorList>
    </citation>
    <scope>NUCLEOTIDE SEQUENCE</scope>
    <source>
        <tissue evidence="1">Leaf</tissue>
    </source>
</reference>
<dbReference type="EMBL" id="GGEC01037562">
    <property type="protein sequence ID" value="MBX18046.1"/>
    <property type="molecule type" value="Transcribed_RNA"/>
</dbReference>
<dbReference type="GO" id="GO:0005983">
    <property type="term" value="P:starch catabolic process"/>
    <property type="evidence" value="ECO:0007669"/>
    <property type="project" value="TreeGrafter"/>
</dbReference>
<dbReference type="EMBL" id="GGEC01037568">
    <property type="protein sequence ID" value="MBX18052.1"/>
    <property type="molecule type" value="Transcribed_RNA"/>
</dbReference>
<dbReference type="GO" id="GO:0009507">
    <property type="term" value="C:chloroplast"/>
    <property type="evidence" value="ECO:0007669"/>
    <property type="project" value="TreeGrafter"/>
</dbReference>
<dbReference type="PANTHER" id="PTHR47661:SF2">
    <property type="entry name" value="PHOSPHOGLUCAN PHOSPHATASE LSF1, CHLOROPLASTIC"/>
    <property type="match status" value="1"/>
</dbReference>
<proteinExistence type="predicted"/>
<dbReference type="PANTHER" id="PTHR47661">
    <property type="entry name" value="PHOSPHOGLUCAN PHOSPHATASE LSF1, CHLOROPLASTIC"/>
    <property type="match status" value="1"/>
</dbReference>
<accession>A0A2P2LJ91</accession>
<dbReference type="EMBL" id="GGEC01037564">
    <property type="protein sequence ID" value="MBX18048.1"/>
    <property type="molecule type" value="Transcribed_RNA"/>
</dbReference>
<organism evidence="1">
    <name type="scientific">Rhizophora mucronata</name>
    <name type="common">Asiatic mangrove</name>
    <dbReference type="NCBI Taxonomy" id="61149"/>
    <lineage>
        <taxon>Eukaryota</taxon>
        <taxon>Viridiplantae</taxon>
        <taxon>Streptophyta</taxon>
        <taxon>Embryophyta</taxon>
        <taxon>Tracheophyta</taxon>
        <taxon>Spermatophyta</taxon>
        <taxon>Magnoliopsida</taxon>
        <taxon>eudicotyledons</taxon>
        <taxon>Gunneridae</taxon>
        <taxon>Pentapetalae</taxon>
        <taxon>rosids</taxon>
        <taxon>fabids</taxon>
        <taxon>Malpighiales</taxon>
        <taxon>Rhizophoraceae</taxon>
        <taxon>Rhizophora</taxon>
    </lineage>
</organism>
<protein>
    <submittedName>
        <fullName evidence="1">Uncharacterized protein MANES_17G116600</fullName>
    </submittedName>
</protein>
<sequence>MITSIAALSISPTPATVSCGMFFSHLQDLPGCGGAPDLRAISFSSFSHCRDLCLLHGLSNNRMMFRFSNGMLRINAMSPSNETTPFRMNLNEYMVTLEKPLGIRFASSPDGRVFVHALKKEGNAERSRIIMVGDTLKKASDSQDGRLLSIKDFSDTEKILKEKSGSYSLVFERPFSPFPIHHFHLLSDLDVLFNRGRVPVATWNKSILASNLKPSSDKVTSTKHSSSCEPTCLYLL</sequence>
<dbReference type="EMBL" id="GGEC01037563">
    <property type="protein sequence ID" value="MBX18047.1"/>
    <property type="molecule type" value="Transcribed_RNA"/>
</dbReference>
<dbReference type="AlphaFoldDB" id="A0A2P2LJ91"/>
<name>A0A2P2LJ91_RHIMU</name>
<dbReference type="GO" id="GO:0043036">
    <property type="term" value="C:starch grain"/>
    <property type="evidence" value="ECO:0007669"/>
    <property type="project" value="TreeGrafter"/>
</dbReference>
<evidence type="ECO:0000313" key="1">
    <source>
        <dbReference type="EMBL" id="MBX18046.1"/>
    </source>
</evidence>